<dbReference type="GO" id="GO:0045893">
    <property type="term" value="P:positive regulation of DNA-templated transcription"/>
    <property type="evidence" value="ECO:0007669"/>
    <property type="project" value="TreeGrafter"/>
</dbReference>
<dbReference type="InterPro" id="IPR044822">
    <property type="entry name" value="Myb_DNA-bind_4"/>
</dbReference>
<dbReference type="Proteomes" id="UP000821866">
    <property type="component" value="Chromosome 8"/>
</dbReference>
<feature type="coiled-coil region" evidence="1">
    <location>
        <begin position="219"/>
        <end position="256"/>
    </location>
</feature>
<comment type="caution">
    <text evidence="4">The sequence shown here is derived from an EMBL/GenBank/DDBJ whole genome shotgun (WGS) entry which is preliminary data.</text>
</comment>
<dbReference type="InterPro" id="IPR026095">
    <property type="entry name" value="Myb/SANT-like_DNA-bd_dom_prot"/>
</dbReference>
<proteinExistence type="predicted"/>
<evidence type="ECO:0000256" key="2">
    <source>
        <dbReference type="SAM" id="MobiDB-lite"/>
    </source>
</evidence>
<keyword evidence="5" id="KW-1185">Reference proteome</keyword>
<dbReference type="Pfam" id="PF13837">
    <property type="entry name" value="Myb_DNA-bind_4"/>
    <property type="match status" value="1"/>
</dbReference>
<feature type="compositionally biased region" description="Low complexity" evidence="2">
    <location>
        <begin position="192"/>
        <end position="206"/>
    </location>
</feature>
<sequence length="268" mass="29936">MLGLAVATDLHWSPLVVEISGSCCVGDVVFCTMESAQSVKKKPRVQWTEKETWALIKLWEDHLDALRGQKHNGGVYQAIAESLTDAGIPRTRAQVHSKIDNLTQTFRKIEREHTTGSSPPTWPYYKELKRFIGCLPINDLSLMEESCCDTSSDTVEKLIYEMESGVSSEATETNSTPVPGTSNEQTPPPAPTTQSTPSPATSTAARAARKRRRPLSAAREFQEAMLAEQKMLREQLERAQQAEIELRSKHLQLQEKLVNALVDFINKK</sequence>
<reference evidence="4" key="1">
    <citation type="journal article" date="2020" name="Cell">
        <title>Large-Scale Comparative Analyses of Tick Genomes Elucidate Their Genetic Diversity and Vector Capacities.</title>
        <authorList>
            <consortium name="Tick Genome and Microbiome Consortium (TIGMIC)"/>
            <person name="Jia N."/>
            <person name="Wang J."/>
            <person name="Shi W."/>
            <person name="Du L."/>
            <person name="Sun Y."/>
            <person name="Zhan W."/>
            <person name="Jiang J.F."/>
            <person name="Wang Q."/>
            <person name="Zhang B."/>
            <person name="Ji P."/>
            <person name="Bell-Sakyi L."/>
            <person name="Cui X.M."/>
            <person name="Yuan T.T."/>
            <person name="Jiang B.G."/>
            <person name="Yang W.F."/>
            <person name="Lam T.T."/>
            <person name="Chang Q.C."/>
            <person name="Ding S.J."/>
            <person name="Wang X.J."/>
            <person name="Zhu J.G."/>
            <person name="Ruan X.D."/>
            <person name="Zhao L."/>
            <person name="Wei J.T."/>
            <person name="Ye R.Z."/>
            <person name="Que T.C."/>
            <person name="Du C.H."/>
            <person name="Zhou Y.H."/>
            <person name="Cheng J.X."/>
            <person name="Dai P.F."/>
            <person name="Guo W.B."/>
            <person name="Han X.H."/>
            <person name="Huang E.J."/>
            <person name="Li L.F."/>
            <person name="Wei W."/>
            <person name="Gao Y.C."/>
            <person name="Liu J.Z."/>
            <person name="Shao H.Z."/>
            <person name="Wang X."/>
            <person name="Wang C.C."/>
            <person name="Yang T.C."/>
            <person name="Huo Q.B."/>
            <person name="Li W."/>
            <person name="Chen H.Y."/>
            <person name="Chen S.E."/>
            <person name="Zhou L.G."/>
            <person name="Ni X.B."/>
            <person name="Tian J.H."/>
            <person name="Sheng Y."/>
            <person name="Liu T."/>
            <person name="Pan Y.S."/>
            <person name="Xia L.Y."/>
            <person name="Li J."/>
            <person name="Zhao F."/>
            <person name="Cao W.C."/>
        </authorList>
    </citation>
    <scope>NUCLEOTIDE SEQUENCE</scope>
    <source>
        <strain evidence="4">Rmic-2018</strain>
    </source>
</reference>
<gene>
    <name evidence="4" type="ORF">HPB51_008164</name>
</gene>
<dbReference type="AlphaFoldDB" id="A0A9J6D968"/>
<evidence type="ECO:0000313" key="5">
    <source>
        <dbReference type="Proteomes" id="UP000821866"/>
    </source>
</evidence>
<dbReference type="GO" id="GO:0016604">
    <property type="term" value="C:nuclear body"/>
    <property type="evidence" value="ECO:0007669"/>
    <property type="project" value="TreeGrafter"/>
</dbReference>
<keyword evidence="1" id="KW-0175">Coiled coil</keyword>
<name>A0A9J6D968_RHIMP</name>
<dbReference type="PANTHER" id="PTHR22666:SF3">
    <property type="entry name" value="MYB_SANT-LIKE DNA-BINDING DOMAIN-CONTAINING PROTEIN 1"/>
    <property type="match status" value="1"/>
</dbReference>
<evidence type="ECO:0000256" key="1">
    <source>
        <dbReference type="SAM" id="Coils"/>
    </source>
</evidence>
<dbReference type="PANTHER" id="PTHR22666">
    <property type="entry name" value="MYB_SANT-LIKE DNA-BINDING DOMAIN-CONTAINING PROTEIN 1"/>
    <property type="match status" value="1"/>
</dbReference>
<evidence type="ECO:0000259" key="3">
    <source>
        <dbReference type="Pfam" id="PF13837"/>
    </source>
</evidence>
<reference evidence="4" key="2">
    <citation type="submission" date="2021-09" db="EMBL/GenBank/DDBJ databases">
        <authorList>
            <person name="Jia N."/>
            <person name="Wang J."/>
            <person name="Shi W."/>
            <person name="Du L."/>
            <person name="Sun Y."/>
            <person name="Zhan W."/>
            <person name="Jiang J."/>
            <person name="Wang Q."/>
            <person name="Zhang B."/>
            <person name="Ji P."/>
            <person name="Sakyi L.B."/>
            <person name="Cui X."/>
            <person name="Yuan T."/>
            <person name="Jiang B."/>
            <person name="Yang W."/>
            <person name="Lam T.T.-Y."/>
            <person name="Chang Q."/>
            <person name="Ding S."/>
            <person name="Wang X."/>
            <person name="Zhu J."/>
            <person name="Ruan X."/>
            <person name="Zhao L."/>
            <person name="Wei J."/>
            <person name="Que T."/>
            <person name="Du C."/>
            <person name="Cheng J."/>
            <person name="Dai P."/>
            <person name="Han X."/>
            <person name="Huang E."/>
            <person name="Gao Y."/>
            <person name="Liu J."/>
            <person name="Shao H."/>
            <person name="Ye R."/>
            <person name="Li L."/>
            <person name="Wei W."/>
            <person name="Wang X."/>
            <person name="Wang C."/>
            <person name="Huo Q."/>
            <person name="Li W."/>
            <person name="Guo W."/>
            <person name="Chen H."/>
            <person name="Chen S."/>
            <person name="Zhou L."/>
            <person name="Zhou L."/>
            <person name="Ni X."/>
            <person name="Tian J."/>
            <person name="Zhou Y."/>
            <person name="Sheng Y."/>
            <person name="Liu T."/>
            <person name="Pan Y."/>
            <person name="Xia L."/>
            <person name="Li J."/>
            <person name="Zhao F."/>
            <person name="Cao W."/>
        </authorList>
    </citation>
    <scope>NUCLEOTIDE SEQUENCE</scope>
    <source>
        <strain evidence="4">Rmic-2018</strain>
        <tissue evidence="4">Larvae</tissue>
    </source>
</reference>
<accession>A0A9J6D968</accession>
<evidence type="ECO:0000313" key="4">
    <source>
        <dbReference type="EMBL" id="KAH8018489.1"/>
    </source>
</evidence>
<dbReference type="VEuPathDB" id="VectorBase:LOC119167349"/>
<feature type="compositionally biased region" description="Polar residues" evidence="2">
    <location>
        <begin position="165"/>
        <end position="185"/>
    </location>
</feature>
<dbReference type="Gene3D" id="1.10.10.60">
    <property type="entry name" value="Homeodomain-like"/>
    <property type="match status" value="1"/>
</dbReference>
<protein>
    <recommendedName>
        <fullName evidence="3">Myb/SANT-like DNA-binding domain-containing protein</fullName>
    </recommendedName>
</protein>
<feature type="region of interest" description="Disordered" evidence="2">
    <location>
        <begin position="164"/>
        <end position="216"/>
    </location>
</feature>
<dbReference type="EMBL" id="JABSTU010000010">
    <property type="protein sequence ID" value="KAH8018489.1"/>
    <property type="molecule type" value="Genomic_DNA"/>
</dbReference>
<organism evidence="4 5">
    <name type="scientific">Rhipicephalus microplus</name>
    <name type="common">Cattle tick</name>
    <name type="synonym">Boophilus microplus</name>
    <dbReference type="NCBI Taxonomy" id="6941"/>
    <lineage>
        <taxon>Eukaryota</taxon>
        <taxon>Metazoa</taxon>
        <taxon>Ecdysozoa</taxon>
        <taxon>Arthropoda</taxon>
        <taxon>Chelicerata</taxon>
        <taxon>Arachnida</taxon>
        <taxon>Acari</taxon>
        <taxon>Parasitiformes</taxon>
        <taxon>Ixodida</taxon>
        <taxon>Ixodoidea</taxon>
        <taxon>Ixodidae</taxon>
        <taxon>Rhipicephalinae</taxon>
        <taxon>Rhipicephalus</taxon>
        <taxon>Boophilus</taxon>
    </lineage>
</organism>
<feature type="domain" description="Myb/SANT-like DNA-binding" evidence="3">
    <location>
        <begin position="44"/>
        <end position="130"/>
    </location>
</feature>